<feature type="transmembrane region" description="Helical" evidence="10">
    <location>
        <begin position="1087"/>
        <end position="1107"/>
    </location>
</feature>
<feature type="transmembrane region" description="Helical" evidence="10">
    <location>
        <begin position="511"/>
        <end position="534"/>
    </location>
</feature>
<evidence type="ECO:0000256" key="6">
    <source>
        <dbReference type="ARBA" id="ARBA00022741"/>
    </source>
</evidence>
<keyword evidence="6" id="KW-0547">Nucleotide-binding</keyword>
<accession>A0A067CIH3</accession>
<sequence>MPPSPQSADAFLQDGSDAFHASLAAQLETSMGKAMPQMEIRFQDLSISADVSVATKDGHELPTLLNHVKKIARGLARKKRSIRKDVLHPMSGVFKPSTTTLLLGQPGSGKSSLMKILSGRFPMHKNITVGGQITFNGAKSEDVKAQLPQFTAYMNQRDFHYPTLTVKETLEFAHACSGGGAVPQRVLDSLQYGSPEENAQAKAVIQSLYNVYPDIITRQMGLKICEDTIVGNAMLRGVSGGERKRVTVGEMEFGMKQVSFMDEISTGLDSAAAFDIVKSQKSMAASLKKTIVIALLQPSPELYNLFDEVVLMNEGHVMYHGPRSLALEYFESLGFKCPPKRDVADFLLDLGTPQQAQYIVDGTTSVPRTPSDYADVFRRSAIFAEMMSHLEGPHHPLLLADAAKHMAEMPAFQVPYMESTKMLIARQLKVFLRNTAFVKSRFIMVLVMGLLYASTFYQVDSSNPFVVLGVIFTAVLFLALGQVPLMPAALDARNIYYKQRGANFFRTSSFILAQSFTQVPFALGETLVFGAIMYWMTGFVSEVGAFFVYLLLLFLTNLSFASWFFFIAMIAPDLHVAKPVAMLSILFYILFAGFVISPSIMPDYFIWIYWINPLSWCLRALSINQYSSSEFQVPVYKGVDYMKLKNDTMGNVMLETFGLQTDTAWIWYGAIYLAAIYVLFLGLSYLALEYKRYDAPENVSVVTVEAEDDDVGDGYVKAPKTPTDIGNAVDDVAVHVAGSSSLSPSVVMAFKDLWYSVPNPTKGEPDLQLLKGISGYALPGTITALMGSSGAGKTTLMDVIAGRKTGGKIEGQILLNGYAATDLAIRRATGYCEQMDIHSESATFREAFQFSAMLRQSDEIPTEEKMAFAEECLELLDMKNLGDKIIRGASVEQMKRLTIGVELAAAPSILFLDEPTSGLDARSAKIIMTGIRKIASTGRTVVCTIHQPSTEVFEMFDSLLLLKRGGETVFFGDLGANAINMISYFKSIPNTPPLVEGANPATWMLEVIGAGVEAKHTNLPPNDYVRIFNDSSERSIMDKELVHHTQPHSTLPELTFGKKRAASSSTQFKMVTQRFFRMYWRTPTYNFTRAMMSLVLAILFGLVYRGVDYATYIGATGGVGMVFMTSLFVGLISFNSVLPLASEERASFYRERASQTYNALWYFIGSTLVEIPYCVVSTFVFTIIYYPFVGLNESVGACLFYGLNLSLLVLMNVYFGQLMSYCMPRVDVAALMGVLLNSIFFLFMGYNPPASQIPNGYRWLYHITPPKYSVALLVAETFTKCTDDTQIGCKFMPEDGIPPSLFAEFGTKKIRVKDYVEKVYEMNYDDRWANFFAVIGFILLWRILALLALRYVNHQKR</sequence>
<gene>
    <name evidence="12" type="ORF">SPRG_05016</name>
</gene>
<evidence type="ECO:0000256" key="4">
    <source>
        <dbReference type="ARBA" id="ARBA00022692"/>
    </source>
</evidence>
<evidence type="ECO:0000256" key="2">
    <source>
        <dbReference type="ARBA" id="ARBA00006012"/>
    </source>
</evidence>
<feature type="transmembrane region" description="Helical" evidence="10">
    <location>
        <begin position="546"/>
        <end position="568"/>
    </location>
</feature>
<dbReference type="SUPFAM" id="SSF52540">
    <property type="entry name" value="P-loop containing nucleoside triphosphate hydrolases"/>
    <property type="match status" value="2"/>
</dbReference>
<dbReference type="CDD" id="cd03232">
    <property type="entry name" value="ABCG_PDR_domain2"/>
    <property type="match status" value="1"/>
</dbReference>
<dbReference type="InterPro" id="IPR013581">
    <property type="entry name" value="PDR_assoc"/>
</dbReference>
<dbReference type="GO" id="GO:0016887">
    <property type="term" value="F:ATP hydrolysis activity"/>
    <property type="evidence" value="ECO:0007669"/>
    <property type="project" value="InterPro"/>
</dbReference>
<name>A0A067CIH3_SAPPC</name>
<protein>
    <recommendedName>
        <fullName evidence="11">ABC transporter domain-containing protein</fullName>
    </recommendedName>
</protein>
<feature type="transmembrane region" description="Helical" evidence="10">
    <location>
        <begin position="1328"/>
        <end position="1349"/>
    </location>
</feature>
<evidence type="ECO:0000259" key="11">
    <source>
        <dbReference type="PROSITE" id="PS50893"/>
    </source>
</evidence>
<dbReference type="Pfam" id="PF01061">
    <property type="entry name" value="ABC2_membrane"/>
    <property type="match status" value="2"/>
</dbReference>
<evidence type="ECO:0000256" key="5">
    <source>
        <dbReference type="ARBA" id="ARBA00022737"/>
    </source>
</evidence>
<keyword evidence="8 10" id="KW-1133">Transmembrane helix</keyword>
<comment type="subcellular location">
    <subcellularLocation>
        <location evidence="1">Membrane</location>
        <topology evidence="1">Multi-pass membrane protein</topology>
    </subcellularLocation>
</comment>
<dbReference type="Proteomes" id="UP000030745">
    <property type="component" value="Unassembled WGS sequence"/>
</dbReference>
<dbReference type="InterPro" id="IPR003593">
    <property type="entry name" value="AAA+_ATPase"/>
</dbReference>
<dbReference type="Pfam" id="PF00005">
    <property type="entry name" value="ABC_tran"/>
    <property type="match status" value="2"/>
</dbReference>
<keyword evidence="4 10" id="KW-0812">Transmembrane</keyword>
<comment type="similarity">
    <text evidence="2">Belongs to the ABC transporter superfamily. ABCG family. PDR (TC 3.A.1.205) subfamily.</text>
</comment>
<dbReference type="Gene3D" id="3.40.50.300">
    <property type="entry name" value="P-loop containing nucleotide triphosphate hydrolases"/>
    <property type="match status" value="2"/>
</dbReference>
<evidence type="ECO:0000313" key="13">
    <source>
        <dbReference type="Proteomes" id="UP000030745"/>
    </source>
</evidence>
<dbReference type="InterPro" id="IPR034003">
    <property type="entry name" value="ABCG_PDR_2"/>
</dbReference>
<dbReference type="Pfam" id="PF06422">
    <property type="entry name" value="PDR_CDR"/>
    <property type="match status" value="1"/>
</dbReference>
<feature type="domain" description="ABC transporter" evidence="11">
    <location>
        <begin position="748"/>
        <end position="990"/>
    </location>
</feature>
<dbReference type="EMBL" id="KK583202">
    <property type="protein sequence ID" value="KDO30303.1"/>
    <property type="molecule type" value="Genomic_DNA"/>
</dbReference>
<evidence type="ECO:0000256" key="3">
    <source>
        <dbReference type="ARBA" id="ARBA00022448"/>
    </source>
</evidence>
<keyword evidence="5" id="KW-0677">Repeat</keyword>
<feature type="transmembrane region" description="Helical" evidence="10">
    <location>
        <begin position="665"/>
        <end position="688"/>
    </location>
</feature>
<evidence type="ECO:0000313" key="12">
    <source>
        <dbReference type="EMBL" id="KDO30303.1"/>
    </source>
</evidence>
<dbReference type="GeneID" id="24127427"/>
<evidence type="ECO:0000256" key="9">
    <source>
        <dbReference type="ARBA" id="ARBA00023136"/>
    </source>
</evidence>
<dbReference type="FunFam" id="3.40.50.300:FF:000289">
    <property type="entry name" value="ABC transporter G family member 31"/>
    <property type="match status" value="1"/>
</dbReference>
<dbReference type="Pfam" id="PF08370">
    <property type="entry name" value="PDR_assoc"/>
    <property type="match status" value="1"/>
</dbReference>
<dbReference type="RefSeq" id="XP_012198917.1">
    <property type="nucleotide sequence ID" value="XM_012343527.1"/>
</dbReference>
<keyword evidence="9 10" id="KW-0472">Membrane</keyword>
<dbReference type="VEuPathDB" id="FungiDB:SPRG_05016"/>
<feature type="domain" description="ABC transporter" evidence="11">
    <location>
        <begin position="66"/>
        <end position="339"/>
    </location>
</feature>
<feature type="transmembrane region" description="Helical" evidence="10">
    <location>
        <begin position="1159"/>
        <end position="1188"/>
    </location>
</feature>
<feature type="transmembrane region" description="Helical" evidence="10">
    <location>
        <begin position="580"/>
        <end position="600"/>
    </location>
</feature>
<proteinExistence type="inferred from homology"/>
<dbReference type="InterPro" id="IPR013525">
    <property type="entry name" value="ABC2_TM"/>
</dbReference>
<dbReference type="KEGG" id="spar:SPRG_05016"/>
<keyword evidence="3" id="KW-0813">Transport</keyword>
<organism evidence="12 13">
    <name type="scientific">Saprolegnia parasitica (strain CBS 223.65)</name>
    <dbReference type="NCBI Taxonomy" id="695850"/>
    <lineage>
        <taxon>Eukaryota</taxon>
        <taxon>Sar</taxon>
        <taxon>Stramenopiles</taxon>
        <taxon>Oomycota</taxon>
        <taxon>Saprolegniomycetes</taxon>
        <taxon>Saprolegniales</taxon>
        <taxon>Saprolegniaceae</taxon>
        <taxon>Saprolegnia</taxon>
    </lineage>
</organism>
<evidence type="ECO:0000256" key="8">
    <source>
        <dbReference type="ARBA" id="ARBA00022989"/>
    </source>
</evidence>
<keyword evidence="7" id="KW-0067">ATP-binding</keyword>
<dbReference type="GO" id="GO:0016020">
    <property type="term" value="C:membrane"/>
    <property type="evidence" value="ECO:0007669"/>
    <property type="project" value="UniProtKB-SubCell"/>
</dbReference>
<dbReference type="GO" id="GO:0005524">
    <property type="term" value="F:ATP binding"/>
    <property type="evidence" value="ECO:0007669"/>
    <property type="project" value="UniProtKB-KW"/>
</dbReference>
<dbReference type="InterPro" id="IPR010929">
    <property type="entry name" value="PDR_CDR_ABC"/>
</dbReference>
<evidence type="ECO:0000256" key="1">
    <source>
        <dbReference type="ARBA" id="ARBA00004141"/>
    </source>
</evidence>
<feature type="transmembrane region" description="Helical" evidence="10">
    <location>
        <begin position="1194"/>
        <end position="1216"/>
    </location>
</feature>
<dbReference type="InterPro" id="IPR027417">
    <property type="entry name" value="P-loop_NTPase"/>
</dbReference>
<dbReference type="OrthoDB" id="66620at2759"/>
<dbReference type="Pfam" id="PF19055">
    <property type="entry name" value="ABC2_membrane_7"/>
    <property type="match status" value="1"/>
</dbReference>
<keyword evidence="13" id="KW-1185">Reference proteome</keyword>
<dbReference type="OMA" id="WHDVCYE"/>
<dbReference type="InterPro" id="IPR043926">
    <property type="entry name" value="ABCG_dom"/>
</dbReference>
<dbReference type="SMART" id="SM00382">
    <property type="entry name" value="AAA"/>
    <property type="match status" value="2"/>
</dbReference>
<dbReference type="InterPro" id="IPR003439">
    <property type="entry name" value="ABC_transporter-like_ATP-bd"/>
</dbReference>
<dbReference type="FunFam" id="3.40.50.300:FF:000528">
    <property type="entry name" value="ABC transporter G family member 31"/>
    <property type="match status" value="1"/>
</dbReference>
<dbReference type="PANTHER" id="PTHR19241">
    <property type="entry name" value="ATP-BINDING CASSETTE TRANSPORTER"/>
    <property type="match status" value="1"/>
</dbReference>
<reference evidence="12 13" key="1">
    <citation type="journal article" date="2013" name="PLoS Genet.">
        <title>Distinctive expansion of potential virulence genes in the genome of the oomycete fish pathogen Saprolegnia parasitica.</title>
        <authorList>
            <person name="Jiang R.H."/>
            <person name="de Bruijn I."/>
            <person name="Haas B.J."/>
            <person name="Belmonte R."/>
            <person name="Lobach L."/>
            <person name="Christie J."/>
            <person name="van den Ackerveken G."/>
            <person name="Bottin A."/>
            <person name="Bulone V."/>
            <person name="Diaz-Moreno S.M."/>
            <person name="Dumas B."/>
            <person name="Fan L."/>
            <person name="Gaulin E."/>
            <person name="Govers F."/>
            <person name="Grenville-Briggs L.J."/>
            <person name="Horner N.R."/>
            <person name="Levin J.Z."/>
            <person name="Mammella M."/>
            <person name="Meijer H.J."/>
            <person name="Morris P."/>
            <person name="Nusbaum C."/>
            <person name="Oome S."/>
            <person name="Phillips A.J."/>
            <person name="van Rooyen D."/>
            <person name="Rzeszutek E."/>
            <person name="Saraiva M."/>
            <person name="Secombes C.J."/>
            <person name="Seidl M.F."/>
            <person name="Snel B."/>
            <person name="Stassen J.H."/>
            <person name="Sykes S."/>
            <person name="Tripathy S."/>
            <person name="van den Berg H."/>
            <person name="Vega-Arreguin J.C."/>
            <person name="Wawra S."/>
            <person name="Young S.K."/>
            <person name="Zeng Q."/>
            <person name="Dieguez-Uribeondo J."/>
            <person name="Russ C."/>
            <person name="Tyler B.M."/>
            <person name="van West P."/>
        </authorList>
    </citation>
    <scope>NUCLEOTIDE SEQUENCE [LARGE SCALE GENOMIC DNA]</scope>
    <source>
        <strain evidence="12 13">CBS 223.65</strain>
    </source>
</reference>
<feature type="transmembrane region" description="Helical" evidence="10">
    <location>
        <begin position="465"/>
        <end position="490"/>
    </location>
</feature>
<evidence type="ECO:0000256" key="10">
    <source>
        <dbReference type="SAM" id="Phobius"/>
    </source>
</evidence>
<feature type="transmembrane region" description="Helical" evidence="10">
    <location>
        <begin position="1113"/>
        <end position="1138"/>
    </location>
</feature>
<feature type="transmembrane region" description="Helical" evidence="10">
    <location>
        <begin position="1228"/>
        <end position="1246"/>
    </location>
</feature>
<evidence type="ECO:0000256" key="7">
    <source>
        <dbReference type="ARBA" id="ARBA00022840"/>
    </source>
</evidence>
<dbReference type="GO" id="GO:0140359">
    <property type="term" value="F:ABC-type transporter activity"/>
    <property type="evidence" value="ECO:0007669"/>
    <property type="project" value="InterPro"/>
</dbReference>
<dbReference type="PROSITE" id="PS50893">
    <property type="entry name" value="ABC_TRANSPORTER_2"/>
    <property type="match status" value="2"/>
</dbReference>